<keyword evidence="2" id="KW-1133">Transmembrane helix</keyword>
<dbReference type="RefSeq" id="WP_073518564.1">
    <property type="nucleotide sequence ID" value="NZ_MPON01000010.1"/>
</dbReference>
<feature type="compositionally biased region" description="Basic and acidic residues" evidence="1">
    <location>
        <begin position="272"/>
        <end position="283"/>
    </location>
</feature>
<feature type="region of interest" description="Disordered" evidence="1">
    <location>
        <begin position="271"/>
        <end position="314"/>
    </location>
</feature>
<gene>
    <name evidence="3" type="ORF">BJR07_23950</name>
</gene>
<dbReference type="EMBL" id="MPON01000010">
    <property type="protein sequence ID" value="OKA34567.1"/>
    <property type="molecule type" value="Genomic_DNA"/>
</dbReference>
<keyword evidence="2" id="KW-0812">Transmembrane</keyword>
<feature type="region of interest" description="Disordered" evidence="1">
    <location>
        <begin position="29"/>
        <end position="52"/>
    </location>
</feature>
<feature type="transmembrane region" description="Helical" evidence="2">
    <location>
        <begin position="5"/>
        <end position="22"/>
    </location>
</feature>
<protein>
    <submittedName>
        <fullName evidence="3">Uncharacterized protein</fullName>
    </submittedName>
</protein>
<evidence type="ECO:0000256" key="1">
    <source>
        <dbReference type="SAM" id="MobiDB-lite"/>
    </source>
</evidence>
<sequence>MKKGIIIFIGIMIVCMAAIFVYQSQGAKTNTERQQTEKKQTEPKKEEQKTNVNVEKSDANIIAKELITNPNEVLLKPGEEKNIDLSVRLYDEGTAKENTINLGAAEKEFLFVESKDENVAKAKITDSGQLNIIANKSPSKISVEIEVSYKNNKQNGHLTRKVPIIIKEYVSDATKGLKGMWQSEKDNTYFYKIVEKGQNIIEVSAMALYETDYTAVVNFTNIQKKVLSGKPEYTFMYPGTHQEPALEFKLEILNKDKIRITQGDYPIVLTRSSEKAMEEERAKQAMPKSDSNAGTNQPNGNNPNDGPINNTEQSKPLKAFFDPVDSNSENQVSVFIQTWGTTESNPNIDKATLNVEQRLNNKFTGMFETKATKQNETTWIFDWTDDTGIKGTGTLVINGENATIDLKSERESVTEGKGIVSYKAQLIKTAQAEF</sequence>
<dbReference type="Proteomes" id="UP000186535">
    <property type="component" value="Unassembled WGS sequence"/>
</dbReference>
<feature type="compositionally biased region" description="Low complexity" evidence="1">
    <location>
        <begin position="292"/>
        <end position="310"/>
    </location>
</feature>
<evidence type="ECO:0000313" key="4">
    <source>
        <dbReference type="Proteomes" id="UP000186535"/>
    </source>
</evidence>
<accession>A0A1C4BWJ2</accession>
<dbReference type="AlphaFoldDB" id="A0A1C4BWJ2"/>
<name>A0A1C4BWJ2_BACCE</name>
<feature type="compositionally biased region" description="Basic and acidic residues" evidence="1">
    <location>
        <begin position="30"/>
        <end position="49"/>
    </location>
</feature>
<organism evidence="3 4">
    <name type="scientific">Bacillus cereus</name>
    <dbReference type="NCBI Taxonomy" id="1396"/>
    <lineage>
        <taxon>Bacteria</taxon>
        <taxon>Bacillati</taxon>
        <taxon>Bacillota</taxon>
        <taxon>Bacilli</taxon>
        <taxon>Bacillales</taxon>
        <taxon>Bacillaceae</taxon>
        <taxon>Bacillus</taxon>
        <taxon>Bacillus cereus group</taxon>
    </lineage>
</organism>
<evidence type="ECO:0000256" key="2">
    <source>
        <dbReference type="SAM" id="Phobius"/>
    </source>
</evidence>
<comment type="caution">
    <text evidence="3">The sequence shown here is derived from an EMBL/GenBank/DDBJ whole genome shotgun (WGS) entry which is preliminary data.</text>
</comment>
<keyword evidence="2" id="KW-0472">Membrane</keyword>
<reference evidence="3 4" key="1">
    <citation type="submission" date="2016-11" db="EMBL/GenBank/DDBJ databases">
        <title>Identification of Bacillus cereus isolated from egg-white.</title>
        <authorList>
            <person name="Soni A."/>
            <person name="Oey I."/>
            <person name="Silcock P."/>
            <person name="Bremer P."/>
        </authorList>
    </citation>
    <scope>NUCLEOTIDE SEQUENCE [LARGE SCALE GENOMIC DNA]</scope>
    <source>
        <strain evidence="3 4">NZAS03</strain>
    </source>
</reference>
<proteinExistence type="predicted"/>
<evidence type="ECO:0000313" key="3">
    <source>
        <dbReference type="EMBL" id="OKA34567.1"/>
    </source>
</evidence>